<dbReference type="SUPFAM" id="SSF82784">
    <property type="entry name" value="OsmC-like"/>
    <property type="match status" value="1"/>
</dbReference>
<evidence type="ECO:0000313" key="2">
    <source>
        <dbReference type="EMBL" id="MDZ8118829.1"/>
    </source>
</evidence>
<keyword evidence="1" id="KW-0812">Transmembrane</keyword>
<sequence>MPKKTVSIESKLNEQFVIESDVRGHKLVIDQPANAGGSDTGVTPLEMVFVSLAGCIGTIGRIVAMQKRIALRGLSIKVEGDLDTDGLLGKPIEGRIGFEGITVTVDVDADMTDEEKQAFIHELDRRCPVSENLLNATPVEVKPA</sequence>
<dbReference type="RefSeq" id="WP_322608622.1">
    <property type="nucleotide sequence ID" value="NZ_JARVCO010000010.1"/>
</dbReference>
<feature type="transmembrane region" description="Helical" evidence="1">
    <location>
        <begin position="47"/>
        <end position="64"/>
    </location>
</feature>
<evidence type="ECO:0000313" key="3">
    <source>
        <dbReference type="Proteomes" id="UP001290861"/>
    </source>
</evidence>
<keyword evidence="2" id="KW-0560">Oxidoreductase</keyword>
<dbReference type="InterPro" id="IPR003718">
    <property type="entry name" value="OsmC/Ohr_fam"/>
</dbReference>
<dbReference type="InterPro" id="IPR036102">
    <property type="entry name" value="OsmC/Ohrsf"/>
</dbReference>
<proteinExistence type="predicted"/>
<accession>A0ABU5MXB6</accession>
<keyword evidence="1" id="KW-1133">Transmembrane helix</keyword>
<dbReference type="GO" id="GO:0004601">
    <property type="term" value="F:peroxidase activity"/>
    <property type="evidence" value="ECO:0007669"/>
    <property type="project" value="UniProtKB-KW"/>
</dbReference>
<dbReference type="InterPro" id="IPR015946">
    <property type="entry name" value="KH_dom-like_a/b"/>
</dbReference>
<keyword evidence="3" id="KW-1185">Reference proteome</keyword>
<dbReference type="Pfam" id="PF02566">
    <property type="entry name" value="OsmC"/>
    <property type="match status" value="1"/>
</dbReference>
<dbReference type="Proteomes" id="UP001290861">
    <property type="component" value="Unassembled WGS sequence"/>
</dbReference>
<dbReference type="PANTHER" id="PTHR35368">
    <property type="entry name" value="HYDROPEROXIDE REDUCTASE"/>
    <property type="match status" value="1"/>
</dbReference>
<keyword evidence="2" id="KW-0575">Peroxidase</keyword>
<organism evidence="2 3">
    <name type="scientific">Pontiella agarivorans</name>
    <dbReference type="NCBI Taxonomy" id="3038953"/>
    <lineage>
        <taxon>Bacteria</taxon>
        <taxon>Pseudomonadati</taxon>
        <taxon>Kiritimatiellota</taxon>
        <taxon>Kiritimatiellia</taxon>
        <taxon>Kiritimatiellales</taxon>
        <taxon>Pontiellaceae</taxon>
        <taxon>Pontiella</taxon>
    </lineage>
</organism>
<protein>
    <submittedName>
        <fullName evidence="2">OsmC family protein</fullName>
        <ecNumber evidence="2">1.11.1.-</ecNumber>
    </submittedName>
</protein>
<dbReference type="PANTHER" id="PTHR35368:SF1">
    <property type="entry name" value="HYDROPEROXIDE REDUCTASE"/>
    <property type="match status" value="1"/>
</dbReference>
<dbReference type="Gene3D" id="3.30.300.20">
    <property type="match status" value="1"/>
</dbReference>
<reference evidence="2 3" key="1">
    <citation type="journal article" date="2024" name="Appl. Environ. Microbiol.">
        <title>Pontiella agarivorans sp. nov., a novel marine anaerobic bacterium capable of degrading macroalgal polysaccharides and fixing nitrogen.</title>
        <authorList>
            <person name="Liu N."/>
            <person name="Kivenson V."/>
            <person name="Peng X."/>
            <person name="Cui Z."/>
            <person name="Lankiewicz T.S."/>
            <person name="Gosselin K.M."/>
            <person name="English C.J."/>
            <person name="Blair E.M."/>
            <person name="O'Malley M.A."/>
            <person name="Valentine D.L."/>
        </authorList>
    </citation>
    <scope>NUCLEOTIDE SEQUENCE [LARGE SCALE GENOMIC DNA]</scope>
    <source>
        <strain evidence="2 3">NLcol2</strain>
    </source>
</reference>
<comment type="caution">
    <text evidence="2">The sequence shown here is derived from an EMBL/GenBank/DDBJ whole genome shotgun (WGS) entry which is preliminary data.</text>
</comment>
<dbReference type="EC" id="1.11.1.-" evidence="2"/>
<evidence type="ECO:0000256" key="1">
    <source>
        <dbReference type="SAM" id="Phobius"/>
    </source>
</evidence>
<dbReference type="InterPro" id="IPR052924">
    <property type="entry name" value="OsmC/Ohr_hydroprdx_reductase"/>
</dbReference>
<dbReference type="EMBL" id="JARVCO010000010">
    <property type="protein sequence ID" value="MDZ8118829.1"/>
    <property type="molecule type" value="Genomic_DNA"/>
</dbReference>
<name>A0ABU5MXB6_9BACT</name>
<gene>
    <name evidence="2" type="ORF">P9H32_09330</name>
</gene>
<keyword evidence="1" id="KW-0472">Membrane</keyword>